<reference evidence="2" key="1">
    <citation type="submission" date="2022-11" db="UniProtKB">
        <authorList>
            <consortium name="WormBaseParasite"/>
        </authorList>
    </citation>
    <scope>IDENTIFICATION</scope>
</reference>
<keyword evidence="1" id="KW-1185">Reference proteome</keyword>
<accession>A0A915K3H1</accession>
<dbReference type="AlphaFoldDB" id="A0A915K3H1"/>
<name>A0A915K3H1_ROMCU</name>
<evidence type="ECO:0000313" key="2">
    <source>
        <dbReference type="WBParaSite" id="nRc.2.0.1.t33335-RA"/>
    </source>
</evidence>
<organism evidence="1 2">
    <name type="scientific">Romanomermis culicivorax</name>
    <name type="common">Nematode worm</name>
    <dbReference type="NCBI Taxonomy" id="13658"/>
    <lineage>
        <taxon>Eukaryota</taxon>
        <taxon>Metazoa</taxon>
        <taxon>Ecdysozoa</taxon>
        <taxon>Nematoda</taxon>
        <taxon>Enoplea</taxon>
        <taxon>Dorylaimia</taxon>
        <taxon>Mermithida</taxon>
        <taxon>Mermithoidea</taxon>
        <taxon>Mermithidae</taxon>
        <taxon>Romanomermis</taxon>
    </lineage>
</organism>
<dbReference type="Proteomes" id="UP000887565">
    <property type="component" value="Unplaced"/>
</dbReference>
<evidence type="ECO:0000313" key="1">
    <source>
        <dbReference type="Proteomes" id="UP000887565"/>
    </source>
</evidence>
<dbReference type="WBParaSite" id="nRc.2.0.1.t33335-RA">
    <property type="protein sequence ID" value="nRc.2.0.1.t33335-RA"/>
    <property type="gene ID" value="nRc.2.0.1.g33335"/>
</dbReference>
<sequence>MKNRQVICSIPKIYCIVCDKAYSDFTSCAVDFAKDDPNRYPWGVDFERFQSSSLEKAFCDQLSLVLVPKGGGPLP</sequence>
<protein>
    <submittedName>
        <fullName evidence="2">Uncharacterized protein</fullName>
    </submittedName>
</protein>
<proteinExistence type="predicted"/>